<evidence type="ECO:0000256" key="6">
    <source>
        <dbReference type="ARBA" id="ARBA00034078"/>
    </source>
</evidence>
<dbReference type="Pfam" id="PF00111">
    <property type="entry name" value="Fer2"/>
    <property type="match status" value="1"/>
</dbReference>
<evidence type="ECO:0000259" key="7">
    <source>
        <dbReference type="PROSITE" id="PS51085"/>
    </source>
</evidence>
<evidence type="ECO:0000313" key="8">
    <source>
        <dbReference type="EMBL" id="MEA5392044.1"/>
    </source>
</evidence>
<dbReference type="Proteomes" id="UP001304461">
    <property type="component" value="Unassembled WGS sequence"/>
</dbReference>
<sequence>MPTIRFEKEGQQVGCIEGANLRKAALDAGVNPYTGLNNLNNCGGLGQCGTCVVEVVEGARNLSPRSDVEEVYLADRPASYRLSCRTTVNGDVTIRTKPDAGVGKGSNSLVGALKALVGRK</sequence>
<dbReference type="InterPro" id="IPR001055">
    <property type="entry name" value="Adrenodoxin-like"/>
</dbReference>
<feature type="domain" description="2Fe-2S ferredoxin-type" evidence="7">
    <location>
        <begin position="2"/>
        <end position="100"/>
    </location>
</feature>
<gene>
    <name evidence="8" type="ORF">VB738_12325</name>
</gene>
<accession>A0ABU5RW97</accession>
<proteinExistence type="inferred from homology"/>
<dbReference type="PROSITE" id="PS51085">
    <property type="entry name" value="2FE2S_FER_2"/>
    <property type="match status" value="1"/>
</dbReference>
<dbReference type="PANTHER" id="PTHR23426">
    <property type="entry name" value="FERREDOXIN/ADRENODOXIN"/>
    <property type="match status" value="1"/>
</dbReference>
<evidence type="ECO:0000256" key="4">
    <source>
        <dbReference type="ARBA" id="ARBA00023004"/>
    </source>
</evidence>
<dbReference type="RefSeq" id="WP_254948827.1">
    <property type="nucleotide sequence ID" value="NZ_JAYGHX010000007.1"/>
</dbReference>
<dbReference type="InterPro" id="IPR036010">
    <property type="entry name" value="2Fe-2S_ferredoxin-like_sf"/>
</dbReference>
<name>A0ABU5RW97_9CYAN</name>
<dbReference type="InterPro" id="IPR001041">
    <property type="entry name" value="2Fe-2S_ferredoxin-type"/>
</dbReference>
<evidence type="ECO:0000256" key="3">
    <source>
        <dbReference type="ARBA" id="ARBA00022723"/>
    </source>
</evidence>
<evidence type="ECO:0000256" key="1">
    <source>
        <dbReference type="ARBA" id="ARBA00010914"/>
    </source>
</evidence>
<keyword evidence="2" id="KW-0001">2Fe-2S</keyword>
<keyword evidence="3" id="KW-0479">Metal-binding</keyword>
<keyword evidence="4" id="KW-0408">Iron</keyword>
<protein>
    <submittedName>
        <fullName evidence="8">2Fe-2S iron-sulfur cluster-binding protein</fullName>
    </submittedName>
</protein>
<evidence type="ECO:0000256" key="2">
    <source>
        <dbReference type="ARBA" id="ARBA00022714"/>
    </source>
</evidence>
<dbReference type="SUPFAM" id="SSF54292">
    <property type="entry name" value="2Fe-2S ferredoxin-like"/>
    <property type="match status" value="1"/>
</dbReference>
<organism evidence="8 9">
    <name type="scientific">Cyanobium gracile UHCC 0139</name>
    <dbReference type="NCBI Taxonomy" id="3110308"/>
    <lineage>
        <taxon>Bacteria</taxon>
        <taxon>Bacillati</taxon>
        <taxon>Cyanobacteriota</taxon>
        <taxon>Cyanophyceae</taxon>
        <taxon>Synechococcales</taxon>
        <taxon>Prochlorococcaceae</taxon>
        <taxon>Cyanobium</taxon>
    </lineage>
</organism>
<dbReference type="EMBL" id="JAYGHX010000007">
    <property type="protein sequence ID" value="MEA5392044.1"/>
    <property type="molecule type" value="Genomic_DNA"/>
</dbReference>
<dbReference type="InterPro" id="IPR012675">
    <property type="entry name" value="Beta-grasp_dom_sf"/>
</dbReference>
<comment type="caution">
    <text evidence="8">The sequence shown here is derived from an EMBL/GenBank/DDBJ whole genome shotgun (WGS) entry which is preliminary data.</text>
</comment>
<dbReference type="CDD" id="cd00207">
    <property type="entry name" value="fer2"/>
    <property type="match status" value="1"/>
</dbReference>
<dbReference type="PANTHER" id="PTHR23426:SF65">
    <property type="entry name" value="FERREDOXIN-2, MITOCHONDRIAL"/>
    <property type="match status" value="1"/>
</dbReference>
<keyword evidence="5" id="KW-0411">Iron-sulfur</keyword>
<evidence type="ECO:0000313" key="9">
    <source>
        <dbReference type="Proteomes" id="UP001304461"/>
    </source>
</evidence>
<keyword evidence="9" id="KW-1185">Reference proteome</keyword>
<dbReference type="Gene3D" id="3.10.20.30">
    <property type="match status" value="1"/>
</dbReference>
<comment type="cofactor">
    <cofactor evidence="6">
        <name>[2Fe-2S] cluster</name>
        <dbReference type="ChEBI" id="CHEBI:190135"/>
    </cofactor>
</comment>
<evidence type="ECO:0000256" key="5">
    <source>
        <dbReference type="ARBA" id="ARBA00023014"/>
    </source>
</evidence>
<reference evidence="8 9" key="1">
    <citation type="submission" date="2023-12" db="EMBL/GenBank/DDBJ databases">
        <title>Baltic Sea Cyanobacteria.</title>
        <authorList>
            <person name="Delbaje E."/>
            <person name="Fewer D.P."/>
            <person name="Shishido T.K."/>
        </authorList>
    </citation>
    <scope>NUCLEOTIDE SEQUENCE [LARGE SCALE GENOMIC DNA]</scope>
    <source>
        <strain evidence="8 9">UHCC 0139</strain>
    </source>
</reference>
<comment type="similarity">
    <text evidence="1">Belongs to the adrenodoxin/putidaredoxin family.</text>
</comment>